<keyword evidence="4" id="KW-1185">Reference proteome</keyword>
<dbReference type="InterPro" id="IPR000740">
    <property type="entry name" value="GrpE"/>
</dbReference>
<organism evidence="3 4">
    <name type="scientific">Ficus carica</name>
    <name type="common">Common fig</name>
    <dbReference type="NCBI Taxonomy" id="3494"/>
    <lineage>
        <taxon>Eukaryota</taxon>
        <taxon>Viridiplantae</taxon>
        <taxon>Streptophyta</taxon>
        <taxon>Embryophyta</taxon>
        <taxon>Tracheophyta</taxon>
        <taxon>Spermatophyta</taxon>
        <taxon>Magnoliopsida</taxon>
        <taxon>eudicotyledons</taxon>
        <taxon>Gunneridae</taxon>
        <taxon>Pentapetalae</taxon>
        <taxon>rosids</taxon>
        <taxon>fabids</taxon>
        <taxon>Rosales</taxon>
        <taxon>Moraceae</taxon>
        <taxon>Ficeae</taxon>
        <taxon>Ficus</taxon>
    </lineage>
</organism>
<feature type="non-terminal residue" evidence="3">
    <location>
        <position position="1"/>
    </location>
</feature>
<reference evidence="3" key="1">
    <citation type="submission" date="2023-07" db="EMBL/GenBank/DDBJ databases">
        <title>draft genome sequence of fig (Ficus carica).</title>
        <authorList>
            <person name="Takahashi T."/>
            <person name="Nishimura K."/>
        </authorList>
    </citation>
    <scope>NUCLEOTIDE SEQUENCE</scope>
</reference>
<dbReference type="InterPro" id="IPR009012">
    <property type="entry name" value="GrpE_head"/>
</dbReference>
<keyword evidence="1" id="KW-0143">Chaperone</keyword>
<dbReference type="SUPFAM" id="SSF51064">
    <property type="entry name" value="Head domain of nucleotide exchange factor GrpE"/>
    <property type="match status" value="1"/>
</dbReference>
<dbReference type="AlphaFoldDB" id="A0AA87ZL71"/>
<sequence length="63" mass="7006">VHEAIAREESREFKEGITIQEFCHGFQLGDRLLRPAIVKDSSGGLAENGSVNSSHVVREQQLE</sequence>
<proteinExistence type="predicted"/>
<feature type="region of interest" description="Disordered" evidence="2">
    <location>
        <begin position="43"/>
        <end position="63"/>
    </location>
</feature>
<dbReference type="EMBL" id="BTGU01003074">
    <property type="protein sequence ID" value="GMN26256.1"/>
    <property type="molecule type" value="Genomic_DNA"/>
</dbReference>
<protein>
    <submittedName>
        <fullName evidence="3">Uncharacterized protein</fullName>
    </submittedName>
</protein>
<dbReference type="GO" id="GO:0006457">
    <property type="term" value="P:protein folding"/>
    <property type="evidence" value="ECO:0007669"/>
    <property type="project" value="InterPro"/>
</dbReference>
<evidence type="ECO:0000313" key="4">
    <source>
        <dbReference type="Proteomes" id="UP001187192"/>
    </source>
</evidence>
<dbReference type="GO" id="GO:0000774">
    <property type="term" value="F:adenyl-nucleotide exchange factor activity"/>
    <property type="evidence" value="ECO:0007669"/>
    <property type="project" value="InterPro"/>
</dbReference>
<gene>
    <name evidence="3" type="ORF">TIFTF001_043977</name>
</gene>
<dbReference type="Proteomes" id="UP001187192">
    <property type="component" value="Unassembled WGS sequence"/>
</dbReference>
<evidence type="ECO:0000313" key="3">
    <source>
        <dbReference type="EMBL" id="GMN26256.1"/>
    </source>
</evidence>
<dbReference type="Gene3D" id="2.30.22.10">
    <property type="entry name" value="Head domain of nucleotide exchange factor GrpE"/>
    <property type="match status" value="1"/>
</dbReference>
<name>A0AA87ZL71_FICCA</name>
<comment type="caution">
    <text evidence="3">The sequence shown here is derived from an EMBL/GenBank/DDBJ whole genome shotgun (WGS) entry which is preliminary data.</text>
</comment>
<evidence type="ECO:0000256" key="2">
    <source>
        <dbReference type="SAM" id="MobiDB-lite"/>
    </source>
</evidence>
<dbReference type="Pfam" id="PF01025">
    <property type="entry name" value="GrpE"/>
    <property type="match status" value="1"/>
</dbReference>
<dbReference type="GO" id="GO:0042803">
    <property type="term" value="F:protein homodimerization activity"/>
    <property type="evidence" value="ECO:0007669"/>
    <property type="project" value="InterPro"/>
</dbReference>
<evidence type="ECO:0000256" key="1">
    <source>
        <dbReference type="ARBA" id="ARBA00023186"/>
    </source>
</evidence>
<dbReference type="GO" id="GO:0051087">
    <property type="term" value="F:protein-folding chaperone binding"/>
    <property type="evidence" value="ECO:0007669"/>
    <property type="project" value="InterPro"/>
</dbReference>
<accession>A0AA87ZL71</accession>